<evidence type="ECO:0000256" key="4">
    <source>
        <dbReference type="ARBA" id="ARBA00022989"/>
    </source>
</evidence>
<evidence type="ECO:0000313" key="13">
    <source>
        <dbReference type="EMBL" id="CAK6978845.1"/>
    </source>
</evidence>
<comment type="caution">
    <text evidence="13">The sequence shown here is derived from an EMBL/GenBank/DDBJ whole genome shotgun (WGS) entry which is preliminary data.</text>
</comment>
<feature type="disulfide bond" evidence="9">
    <location>
        <begin position="375"/>
        <end position="385"/>
    </location>
</feature>
<evidence type="ECO:0000313" key="14">
    <source>
        <dbReference type="Proteomes" id="UP001314229"/>
    </source>
</evidence>
<dbReference type="SMART" id="SM00202">
    <property type="entry name" value="SR"/>
    <property type="match status" value="1"/>
</dbReference>
<dbReference type="PANTHER" id="PTHR48071:SF18">
    <property type="entry name" value="DELETED IN MALIGNANT BRAIN TUMORS 1 PROTEIN-RELATED"/>
    <property type="match status" value="1"/>
</dbReference>
<keyword evidence="3" id="KW-0735">Signal-anchor</keyword>
<feature type="transmembrane region" description="Helical" evidence="11">
    <location>
        <begin position="47"/>
        <end position="68"/>
    </location>
</feature>
<dbReference type="GO" id="GO:0016020">
    <property type="term" value="C:membrane"/>
    <property type="evidence" value="ECO:0007669"/>
    <property type="project" value="UniProtKB-SubCell"/>
</dbReference>
<dbReference type="PROSITE" id="PS00420">
    <property type="entry name" value="SRCR_1"/>
    <property type="match status" value="1"/>
</dbReference>
<sequence length="406" mass="41892">MATSVDAANDRVSYTQTNPLFDMSLSRSDLYNLHPDTLKPARPRRQWCFNIIVVYLILQTPLNAFLLYKVFTMDSMSSPRLDKQVSNRIPEEPSERDLQTLVLNNTKETKTLRGNLWSLQTQVNSLCGADGQLDRMKSELNLLNTSTKSLGDKLSDISLKPGPPGPPGLPGDNGNPGEKGLKGDMGIVGPQGPKGDTGLNGQTGPSGNQGPTGPTGPSGPRGFTGPKGDPGNQGPGAKGEKGSPGIPGDKGGQGTAGVPGPVGRSGLKGDKGSSGAAGAPGLPGAKGSTGSRGPTGLQGAKGEKGSIGATARLVPGPSRGRVEVNYKGSWGTVCDDSFDSVDGKVVCKMLGYQRASNVYVAVAGTGTILLDELRCVGTEMSIFDCPHAGIGVNNCNHNEDIGVVCV</sequence>
<comment type="subcellular location">
    <subcellularLocation>
        <location evidence="1">Membrane</location>
        <topology evidence="1">Single-pass type II membrane protein</topology>
    </subcellularLocation>
</comment>
<evidence type="ECO:0000256" key="3">
    <source>
        <dbReference type="ARBA" id="ARBA00022968"/>
    </source>
</evidence>
<proteinExistence type="predicted"/>
<dbReference type="Pfam" id="PF01391">
    <property type="entry name" value="Collagen"/>
    <property type="match status" value="2"/>
</dbReference>
<dbReference type="EMBL" id="CAWUFR010000521">
    <property type="protein sequence ID" value="CAK6978845.1"/>
    <property type="molecule type" value="Genomic_DNA"/>
</dbReference>
<keyword evidence="14" id="KW-1185">Reference proteome</keyword>
<keyword evidence="6 9" id="KW-1015">Disulfide bond</keyword>
<dbReference type="AlphaFoldDB" id="A0AAV1Q6D6"/>
<dbReference type="InterPro" id="IPR001190">
    <property type="entry name" value="SRCR"/>
</dbReference>
<evidence type="ECO:0000256" key="2">
    <source>
        <dbReference type="ARBA" id="ARBA00022692"/>
    </source>
</evidence>
<evidence type="ECO:0000259" key="12">
    <source>
        <dbReference type="PROSITE" id="PS50287"/>
    </source>
</evidence>
<evidence type="ECO:0000256" key="8">
    <source>
        <dbReference type="ARBA" id="ARBA00023180"/>
    </source>
</evidence>
<evidence type="ECO:0000256" key="9">
    <source>
        <dbReference type="PROSITE-ProRule" id="PRU00196"/>
    </source>
</evidence>
<feature type="domain" description="SRCR" evidence="12">
    <location>
        <begin position="311"/>
        <end position="406"/>
    </location>
</feature>
<evidence type="ECO:0000256" key="7">
    <source>
        <dbReference type="ARBA" id="ARBA00023170"/>
    </source>
</evidence>
<organism evidence="13 14">
    <name type="scientific">Scomber scombrus</name>
    <name type="common">Atlantic mackerel</name>
    <name type="synonym">Scomber vernalis</name>
    <dbReference type="NCBI Taxonomy" id="13677"/>
    <lineage>
        <taxon>Eukaryota</taxon>
        <taxon>Metazoa</taxon>
        <taxon>Chordata</taxon>
        <taxon>Craniata</taxon>
        <taxon>Vertebrata</taxon>
        <taxon>Euteleostomi</taxon>
        <taxon>Actinopterygii</taxon>
        <taxon>Neopterygii</taxon>
        <taxon>Teleostei</taxon>
        <taxon>Neoteleostei</taxon>
        <taxon>Acanthomorphata</taxon>
        <taxon>Pelagiaria</taxon>
        <taxon>Scombriformes</taxon>
        <taxon>Scombridae</taxon>
        <taxon>Scomber</taxon>
    </lineage>
</organism>
<evidence type="ECO:0000256" key="11">
    <source>
        <dbReference type="SAM" id="Phobius"/>
    </source>
</evidence>
<dbReference type="SUPFAM" id="SSF56487">
    <property type="entry name" value="SRCR-like"/>
    <property type="match status" value="1"/>
</dbReference>
<reference evidence="13 14" key="1">
    <citation type="submission" date="2024-01" db="EMBL/GenBank/DDBJ databases">
        <authorList>
            <person name="Alioto T."/>
            <person name="Alioto T."/>
            <person name="Gomez Garrido J."/>
        </authorList>
    </citation>
    <scope>NUCLEOTIDE SEQUENCE [LARGE SCALE GENOMIC DNA]</scope>
</reference>
<feature type="region of interest" description="Disordered" evidence="10">
    <location>
        <begin position="152"/>
        <end position="318"/>
    </location>
</feature>
<dbReference type="FunFam" id="3.10.250.10:FF:000011">
    <property type="entry name" value="Scavenger receptor class A member 5"/>
    <property type="match status" value="1"/>
</dbReference>
<keyword evidence="4 11" id="KW-1133">Transmembrane helix</keyword>
<feature type="compositionally biased region" description="Low complexity" evidence="10">
    <location>
        <begin position="273"/>
        <end position="288"/>
    </location>
</feature>
<dbReference type="Proteomes" id="UP001314229">
    <property type="component" value="Unassembled WGS sequence"/>
</dbReference>
<protein>
    <submittedName>
        <fullName evidence="13">Macrophage receptor MARCO isoform X2</fullName>
    </submittedName>
</protein>
<dbReference type="InterPro" id="IPR008160">
    <property type="entry name" value="Collagen"/>
</dbReference>
<evidence type="ECO:0000256" key="6">
    <source>
        <dbReference type="ARBA" id="ARBA00023157"/>
    </source>
</evidence>
<feature type="compositionally biased region" description="Low complexity" evidence="10">
    <location>
        <begin position="200"/>
        <end position="212"/>
    </location>
</feature>
<dbReference type="PANTHER" id="PTHR48071">
    <property type="entry name" value="SRCR DOMAIN-CONTAINING PROTEIN"/>
    <property type="match status" value="1"/>
</dbReference>
<evidence type="ECO:0000256" key="10">
    <source>
        <dbReference type="SAM" id="MobiDB-lite"/>
    </source>
</evidence>
<keyword evidence="5 11" id="KW-0472">Membrane</keyword>
<keyword evidence="7 13" id="KW-0675">Receptor</keyword>
<accession>A0AAV1Q6D6</accession>
<name>A0AAV1Q6D6_SCOSC</name>
<keyword evidence="2 11" id="KW-0812">Transmembrane</keyword>
<dbReference type="PRINTS" id="PR00258">
    <property type="entry name" value="SPERACTRCPTR"/>
</dbReference>
<keyword evidence="8" id="KW-0325">Glycoprotein</keyword>
<dbReference type="InterPro" id="IPR036772">
    <property type="entry name" value="SRCR-like_dom_sf"/>
</dbReference>
<dbReference type="Pfam" id="PF00530">
    <property type="entry name" value="SRCR"/>
    <property type="match status" value="1"/>
</dbReference>
<comment type="caution">
    <text evidence="9">Lacks conserved residue(s) required for the propagation of feature annotation.</text>
</comment>
<evidence type="ECO:0000256" key="5">
    <source>
        <dbReference type="ARBA" id="ARBA00023136"/>
    </source>
</evidence>
<dbReference type="Gene3D" id="3.10.250.10">
    <property type="entry name" value="SRCR-like domain"/>
    <property type="match status" value="1"/>
</dbReference>
<dbReference type="PROSITE" id="PS50287">
    <property type="entry name" value="SRCR_2"/>
    <property type="match status" value="1"/>
</dbReference>
<evidence type="ECO:0000256" key="1">
    <source>
        <dbReference type="ARBA" id="ARBA00004606"/>
    </source>
</evidence>
<gene>
    <name evidence="13" type="ORF">FSCOSCO3_A014656</name>
</gene>
<feature type="compositionally biased region" description="Gly residues" evidence="10">
    <location>
        <begin position="248"/>
        <end position="257"/>
    </location>
</feature>